<evidence type="ECO:0000256" key="1">
    <source>
        <dbReference type="SAM" id="MobiDB-lite"/>
    </source>
</evidence>
<gene>
    <name evidence="2" type="ORF">ERS007657_04223</name>
</gene>
<feature type="compositionally biased region" description="Polar residues" evidence="1">
    <location>
        <begin position="1"/>
        <end position="12"/>
    </location>
</feature>
<accession>A0A654U757</accession>
<protein>
    <submittedName>
        <fullName evidence="2">Uncharacterized protein</fullName>
    </submittedName>
</protein>
<proteinExistence type="predicted"/>
<reference evidence="2 3" key="1">
    <citation type="submission" date="2015-03" db="EMBL/GenBank/DDBJ databases">
        <authorList>
            <consortium name="Pathogen Informatics"/>
        </authorList>
    </citation>
    <scope>NUCLEOTIDE SEQUENCE [LARGE SCALE GENOMIC DNA]</scope>
    <source>
        <strain evidence="2 3">C09601061</strain>
    </source>
</reference>
<dbReference type="Proteomes" id="UP000046680">
    <property type="component" value="Unassembled WGS sequence"/>
</dbReference>
<dbReference type="AlphaFoldDB" id="A0A654U757"/>
<evidence type="ECO:0000313" key="3">
    <source>
        <dbReference type="Proteomes" id="UP000046680"/>
    </source>
</evidence>
<feature type="compositionally biased region" description="Polar residues" evidence="1">
    <location>
        <begin position="22"/>
        <end position="35"/>
    </location>
</feature>
<name>A0A654U757_MYCTX</name>
<evidence type="ECO:0000313" key="2">
    <source>
        <dbReference type="EMBL" id="CFS14053.1"/>
    </source>
</evidence>
<feature type="region of interest" description="Disordered" evidence="1">
    <location>
        <begin position="1"/>
        <end position="49"/>
    </location>
</feature>
<dbReference type="EMBL" id="CGCX01002613">
    <property type="protein sequence ID" value="CFS14053.1"/>
    <property type="molecule type" value="Genomic_DNA"/>
</dbReference>
<organism evidence="2 3">
    <name type="scientific">Mycobacterium tuberculosis</name>
    <dbReference type="NCBI Taxonomy" id="1773"/>
    <lineage>
        <taxon>Bacteria</taxon>
        <taxon>Bacillati</taxon>
        <taxon>Actinomycetota</taxon>
        <taxon>Actinomycetes</taxon>
        <taxon>Mycobacteriales</taxon>
        <taxon>Mycobacteriaceae</taxon>
        <taxon>Mycobacterium</taxon>
        <taxon>Mycobacterium tuberculosis complex</taxon>
    </lineage>
</organism>
<sequence length="81" mass="7937">MTVPSRTTSPAPSGNAAVDSGSAATSRELYSSGVSTAGPANKVPSGFMTPSPALTALMAACTSLPSRGPATRALTVSSNRP</sequence>